<dbReference type="Gene3D" id="2.60.40.10">
    <property type="entry name" value="Immunoglobulins"/>
    <property type="match status" value="3"/>
</dbReference>
<sequence>MHQNASKPTHRRRVHGKRRSMIAFLALVASGLSIGLVSPDPASAAPQAFGMSMVPDTGRFMIAGNEPGAPLGTPTSVSGSFDSSTGAMTNVSFASPEMHVVQHVTSPQELDVFIDQQLIPLAPGSGQLDANGDMTLNLSFKLHVKIRASVATGDCWSEPIDVELRSTAPYDADTDLVTLKAEGFNIPNLQTSPQCSSLITNSAGGQFAGTNNRLELTLQGDLGAVLNESTTTMTVNNPGPLVLGTSTTMTATVTPVEATGSIDFYDDETYLGTSPADANGVATLTRTLPSGTHHLTARYTGSSEFAGSTSDPTELVVQAKPDFGAAFPAILVPGAEAQVFPLTITNPDDGLPSNLRVDFSIAQTPTDTAAGGLNVTPSQLSMEYQDGNGDWTPVGLTQTGSTFAAMTASYGTQNGFALAPGETREVLFRMASAVGTPKRTLTTTAVLKQVDATTGSQVGANVAQIVGTTIVPPASRVDVGSITVSTLGTGTGASAVPGDSVTRGNYLALKAVIAPAANVAGQPVNPAPLGVAELLVDGIPTATIQWQDGVAPGGLRIPIVPGSGAATNPSTVVPGGSGGFFREFIDTKALTTGTHTLQLNYFGDTNYKGGLSPVTTFTVAPAWGKVYTCVFNPPAGGVYRGRALVSGTASLPAVVMSGTTASFVDAEIKMGTTVYNAGGGTNLQSPVRNLTAQLPGGSVSKPFSPPATASFATFSNPTATQRELLVTSTGMTGSTTISGQPGDQVDVTLDSLVFLNGIGAPGTCEPLGEPARLATVTVAGTRLTVTPGGVASLGDQVTLTADVRPATGGQVEFFDGDTSLGVVPVTSGKAVLNTGNLPGGQHQLRARHSGGSITVNGINLSVGANYSNTVEKQVQSATTTSASSTSAQFLTGPATLKASVVTNPASARVPTGGQVQFKVDGSPIGSPVPLTDGHAELVTPLPTGGHAVTAAYLGSPAFAASTSPATPVTIGKYVTTLAVTSATGTQAGPYFTFPASATLTSPAGPVAGKTITFKVGPNKACTAVTNAAGVATCTAQVPSVSTRYKKLYTAIFAKDATATASRGTGPLLR</sequence>
<dbReference type="EMBL" id="VUJV01000007">
    <property type="protein sequence ID" value="KAA1416332.1"/>
    <property type="molecule type" value="Genomic_DNA"/>
</dbReference>
<dbReference type="InterPro" id="IPR032109">
    <property type="entry name" value="Big_3_5"/>
</dbReference>
<protein>
    <submittedName>
        <fullName evidence="2">Ig-like domain repeat protein</fullName>
    </submittedName>
</protein>
<organism evidence="2 3">
    <name type="scientific">Nocardioides humilatus</name>
    <dbReference type="NCBI Taxonomy" id="2607660"/>
    <lineage>
        <taxon>Bacteria</taxon>
        <taxon>Bacillati</taxon>
        <taxon>Actinomycetota</taxon>
        <taxon>Actinomycetes</taxon>
        <taxon>Propionibacteriales</taxon>
        <taxon>Nocardioidaceae</taxon>
        <taxon>Nocardioides</taxon>
    </lineage>
</organism>
<accession>A0A5B1L6U3</accession>
<reference evidence="2 3" key="2">
    <citation type="submission" date="2019-09" db="EMBL/GenBank/DDBJ databases">
        <authorList>
            <person name="Jin C."/>
        </authorList>
    </citation>
    <scope>NUCLEOTIDE SEQUENCE [LARGE SCALE GENOMIC DNA]</scope>
    <source>
        <strain evidence="2 3">BN130099</strain>
    </source>
</reference>
<feature type="domain" description="Bacterial Ig-like" evidence="1">
    <location>
        <begin position="881"/>
        <end position="970"/>
    </location>
</feature>
<evidence type="ECO:0000313" key="3">
    <source>
        <dbReference type="Proteomes" id="UP000325003"/>
    </source>
</evidence>
<keyword evidence="3" id="KW-1185">Reference proteome</keyword>
<dbReference type="Proteomes" id="UP000325003">
    <property type="component" value="Unassembled WGS sequence"/>
</dbReference>
<proteinExistence type="predicted"/>
<dbReference type="Pfam" id="PF16640">
    <property type="entry name" value="Big_3_5"/>
    <property type="match status" value="3"/>
</dbReference>
<comment type="caution">
    <text evidence="2">The sequence shown here is derived from an EMBL/GenBank/DDBJ whole genome shotgun (WGS) entry which is preliminary data.</text>
</comment>
<dbReference type="InterPro" id="IPR013783">
    <property type="entry name" value="Ig-like_fold"/>
</dbReference>
<evidence type="ECO:0000313" key="2">
    <source>
        <dbReference type="EMBL" id="KAA1416332.1"/>
    </source>
</evidence>
<feature type="domain" description="Bacterial Ig-like" evidence="1">
    <location>
        <begin position="790"/>
        <end position="852"/>
    </location>
</feature>
<name>A0A5B1L6U3_9ACTN</name>
<gene>
    <name evidence="2" type="ORF">F0U44_18575</name>
</gene>
<feature type="domain" description="Bacterial Ig-like" evidence="1">
    <location>
        <begin position="236"/>
        <end position="317"/>
    </location>
</feature>
<evidence type="ECO:0000259" key="1">
    <source>
        <dbReference type="Pfam" id="PF16640"/>
    </source>
</evidence>
<reference evidence="2 3" key="1">
    <citation type="submission" date="2019-09" db="EMBL/GenBank/DDBJ databases">
        <title>Nocardioides panacisoli sp. nov., isolated from the soil of a ginseng field.</title>
        <authorList>
            <person name="Cho C."/>
        </authorList>
    </citation>
    <scope>NUCLEOTIDE SEQUENCE [LARGE SCALE GENOMIC DNA]</scope>
    <source>
        <strain evidence="2 3">BN130099</strain>
    </source>
</reference>
<dbReference type="AlphaFoldDB" id="A0A5B1L6U3"/>
<dbReference type="GO" id="GO:0005975">
    <property type="term" value="P:carbohydrate metabolic process"/>
    <property type="evidence" value="ECO:0007669"/>
    <property type="project" value="UniProtKB-ARBA"/>
</dbReference>